<dbReference type="InterPro" id="IPR028235">
    <property type="entry name" value="DNAAF3_C"/>
</dbReference>
<evidence type="ECO:0000256" key="3">
    <source>
        <dbReference type="ARBA" id="ARBA00022794"/>
    </source>
</evidence>
<dbReference type="PANTHER" id="PTHR22118:SF14">
    <property type="entry name" value="DYNEIN AXONEMAL ASSEMBLY FACTOR 3"/>
    <property type="match status" value="1"/>
</dbReference>
<name>A0A553NSJ3_TIGCA</name>
<evidence type="ECO:0000313" key="8">
    <source>
        <dbReference type="Proteomes" id="UP000318571"/>
    </source>
</evidence>
<dbReference type="Proteomes" id="UP000318571">
    <property type="component" value="Chromosome 1"/>
</dbReference>
<dbReference type="GO" id="GO:0070286">
    <property type="term" value="P:axonemal dynein complex assembly"/>
    <property type="evidence" value="ECO:0007669"/>
    <property type="project" value="InterPro"/>
</dbReference>
<accession>A0A553NSJ3</accession>
<evidence type="ECO:0000313" key="7">
    <source>
        <dbReference type="EMBL" id="TRY68388.1"/>
    </source>
</evidence>
<feature type="domain" description="Dynein assembly factor 3 C-terminal" evidence="6">
    <location>
        <begin position="148"/>
        <end position="296"/>
    </location>
</feature>
<keyword evidence="8" id="KW-1185">Reference proteome</keyword>
<evidence type="ECO:0000256" key="1">
    <source>
        <dbReference type="ARBA" id="ARBA00010449"/>
    </source>
</evidence>
<dbReference type="AlphaFoldDB" id="A0A553NSJ3"/>
<dbReference type="Pfam" id="PF14740">
    <property type="entry name" value="DUF4471"/>
    <property type="match status" value="2"/>
</dbReference>
<evidence type="ECO:0000256" key="2">
    <source>
        <dbReference type="ARBA" id="ARBA00022490"/>
    </source>
</evidence>
<evidence type="ECO:0000259" key="6">
    <source>
        <dbReference type="Pfam" id="PF14740"/>
    </source>
</evidence>
<dbReference type="PANTHER" id="PTHR22118">
    <property type="entry name" value="DYNEIN ASSEMBLY FACTOR 3, AXONEMAL"/>
    <property type="match status" value="1"/>
</dbReference>
<dbReference type="GO" id="GO:0120293">
    <property type="term" value="C:dynein axonemal particle"/>
    <property type="evidence" value="ECO:0007669"/>
    <property type="project" value="UniProtKB-SubCell"/>
</dbReference>
<dbReference type="GO" id="GO:0044458">
    <property type="term" value="P:motile cilium assembly"/>
    <property type="evidence" value="ECO:0007669"/>
    <property type="project" value="TreeGrafter"/>
</dbReference>
<dbReference type="Pfam" id="PF14737">
    <property type="entry name" value="DUF4470"/>
    <property type="match status" value="1"/>
</dbReference>
<dbReference type="InterPro" id="IPR039304">
    <property type="entry name" value="DNAAF3"/>
</dbReference>
<dbReference type="InterPro" id="IPR027974">
    <property type="entry name" value="DUF4470"/>
</dbReference>
<evidence type="ECO:0008006" key="9">
    <source>
        <dbReference type="Google" id="ProtNLM"/>
    </source>
</evidence>
<organism evidence="7 8">
    <name type="scientific">Tigriopus californicus</name>
    <name type="common">Marine copepod</name>
    <dbReference type="NCBI Taxonomy" id="6832"/>
    <lineage>
        <taxon>Eukaryota</taxon>
        <taxon>Metazoa</taxon>
        <taxon>Ecdysozoa</taxon>
        <taxon>Arthropoda</taxon>
        <taxon>Crustacea</taxon>
        <taxon>Multicrustacea</taxon>
        <taxon>Hexanauplia</taxon>
        <taxon>Copepoda</taxon>
        <taxon>Harpacticoida</taxon>
        <taxon>Harpacticidae</taxon>
        <taxon>Tigriopus</taxon>
    </lineage>
</organism>
<reference evidence="7 8" key="1">
    <citation type="journal article" date="2018" name="Nat. Ecol. Evol.">
        <title>Genomic signatures of mitonuclear coevolution across populations of Tigriopus californicus.</title>
        <authorList>
            <person name="Barreto F.S."/>
            <person name="Watson E.T."/>
            <person name="Lima T.G."/>
            <person name="Willett C.S."/>
            <person name="Edmands S."/>
            <person name="Li W."/>
            <person name="Burton R.S."/>
        </authorList>
    </citation>
    <scope>NUCLEOTIDE SEQUENCE [LARGE SCALE GENOMIC DNA]</scope>
    <source>
        <strain evidence="7 8">San Diego</strain>
    </source>
</reference>
<evidence type="ECO:0000256" key="4">
    <source>
        <dbReference type="ARBA" id="ARBA00024190"/>
    </source>
</evidence>
<comment type="subcellular location">
    <subcellularLocation>
        <location evidence="4">Dynein axonemal particle</location>
    </subcellularLocation>
</comment>
<keyword evidence="2" id="KW-0963">Cytoplasm</keyword>
<comment type="caution">
    <text evidence="7">The sequence shown here is derived from an EMBL/GenBank/DDBJ whole genome shotgun (WGS) entry which is preliminary data.</text>
</comment>
<protein>
    <recommendedName>
        <fullName evidence="9">Dynein assembly factor 3, axonemal homolog</fullName>
    </recommendedName>
</protein>
<feature type="domain" description="Dynein assembly factor 3 C-terminal" evidence="6">
    <location>
        <begin position="329"/>
        <end position="419"/>
    </location>
</feature>
<dbReference type="STRING" id="6832.A0A553NSJ3"/>
<comment type="similarity">
    <text evidence="1">Belongs to the DNAAF3 family.</text>
</comment>
<dbReference type="EMBL" id="VCGU01000010">
    <property type="protein sequence ID" value="TRY68388.1"/>
    <property type="molecule type" value="Genomic_DNA"/>
</dbReference>
<feature type="domain" description="DUF4470" evidence="5">
    <location>
        <begin position="21"/>
        <end position="110"/>
    </location>
</feature>
<sequence>MSEVSDVDMGALQAGLGGITWWGFSPTTGVLSDLPKDEGCNHVLLVGSGDGRHILDFLLGPDSDSGQVNFYVLEQNVALYARQLLFLAIWRHAEASDKAKIFMETFGNLRVSSKTAHAIRSWSAKLEQWVHERPTGDTNGSFLSGVALGKLKSKERDDLADVFKHWKQFPTEYEDAASGFWEERTRRLLLDQFGAREGVIDMDYRLRLVERGGSIISLLEYSDWRLSGNAFIFDEEKDQGEEMNKTQTNPTLISSLLVKDPSSRKKVPQYGFWGDIVTGPFFSFGYPSSTQPLASSIDLTQTRLKRTATSKTLNYFQSRLDSRATLRTESSAPQPHTITFLPVSSGEKDLLVKSKYHQKFDKIFIGCSVAHFLDKALFLNLKNSQRGSELAVESPRYLLHLAYEVEQKFKEQLICILKEYEDTHICRLVDGENEEQQSPAAVIRVKVVPK</sequence>
<gene>
    <name evidence="7" type="ORF">TCAL_01422</name>
</gene>
<evidence type="ECO:0000259" key="5">
    <source>
        <dbReference type="Pfam" id="PF14737"/>
    </source>
</evidence>
<proteinExistence type="inferred from homology"/>
<keyword evidence="3" id="KW-0970">Cilium biogenesis/degradation</keyword>
<dbReference type="OrthoDB" id="6375019at2759"/>